<dbReference type="AlphaFoldDB" id="A0AAW1DCM9"/>
<dbReference type="EMBL" id="JAPXFL010000004">
    <property type="protein sequence ID" value="KAK9507848.1"/>
    <property type="molecule type" value="Genomic_DNA"/>
</dbReference>
<keyword evidence="2" id="KW-1185">Reference proteome</keyword>
<organism evidence="1 2">
    <name type="scientific">Rhynocoris fuscipes</name>
    <dbReference type="NCBI Taxonomy" id="488301"/>
    <lineage>
        <taxon>Eukaryota</taxon>
        <taxon>Metazoa</taxon>
        <taxon>Ecdysozoa</taxon>
        <taxon>Arthropoda</taxon>
        <taxon>Hexapoda</taxon>
        <taxon>Insecta</taxon>
        <taxon>Pterygota</taxon>
        <taxon>Neoptera</taxon>
        <taxon>Paraneoptera</taxon>
        <taxon>Hemiptera</taxon>
        <taxon>Heteroptera</taxon>
        <taxon>Panheteroptera</taxon>
        <taxon>Cimicomorpha</taxon>
        <taxon>Reduviidae</taxon>
        <taxon>Harpactorinae</taxon>
        <taxon>Harpactorini</taxon>
        <taxon>Rhynocoris</taxon>
    </lineage>
</organism>
<proteinExistence type="predicted"/>
<name>A0AAW1DCM9_9HEMI</name>
<protein>
    <submittedName>
        <fullName evidence="1">Uncharacterized protein</fullName>
    </submittedName>
</protein>
<gene>
    <name evidence="1" type="ORF">O3M35_007622</name>
</gene>
<comment type="caution">
    <text evidence="1">The sequence shown here is derived from an EMBL/GenBank/DDBJ whole genome shotgun (WGS) entry which is preliminary data.</text>
</comment>
<evidence type="ECO:0000313" key="2">
    <source>
        <dbReference type="Proteomes" id="UP001461498"/>
    </source>
</evidence>
<dbReference type="Proteomes" id="UP001461498">
    <property type="component" value="Unassembled WGS sequence"/>
</dbReference>
<evidence type="ECO:0000313" key="1">
    <source>
        <dbReference type="EMBL" id="KAK9507848.1"/>
    </source>
</evidence>
<reference evidence="1 2" key="1">
    <citation type="submission" date="2022-12" db="EMBL/GenBank/DDBJ databases">
        <title>Chromosome-level genome assembly of true bugs.</title>
        <authorList>
            <person name="Ma L."/>
            <person name="Li H."/>
        </authorList>
    </citation>
    <scope>NUCLEOTIDE SEQUENCE [LARGE SCALE GENOMIC DNA]</scope>
    <source>
        <strain evidence="1">Lab_2022b</strain>
    </source>
</reference>
<sequence length="88" mass="10240">MEDSDTIYTHLKLIEDPSCSCSSRSVQDIHHILVECPLLDVNRSPLIQEIEMQSDSWPLTQLYQLLHTSYIKQFLKFVNSINFDKSVL</sequence>
<accession>A0AAW1DCM9</accession>